<protein>
    <recommendedName>
        <fullName evidence="3">DUF1310 domain-containing protein</fullName>
    </recommendedName>
</protein>
<name>A0A242L1A7_ENTMU</name>
<gene>
    <name evidence="1" type="ORF">A5802_001721</name>
</gene>
<dbReference type="EMBL" id="NGMS01000001">
    <property type="protein sequence ID" value="OTP27983.1"/>
    <property type="molecule type" value="Genomic_DNA"/>
</dbReference>
<evidence type="ECO:0000313" key="2">
    <source>
        <dbReference type="Proteomes" id="UP000195024"/>
    </source>
</evidence>
<dbReference type="Proteomes" id="UP000195024">
    <property type="component" value="Unassembled WGS sequence"/>
</dbReference>
<sequence>MRKKETITVVSLTIILVLLGMPGLTNIMEPTGKEKQIAFLKKHEEKMSKYIKQESHSEIEINYDWESVECYQSMAFSRPTLGIKFDVIDKKKSREENYYYKGNTLIIDVDKEYSTINDMWTTNAILEAES</sequence>
<comment type="caution">
    <text evidence="1">The sequence shown here is derived from an EMBL/GenBank/DDBJ whole genome shotgun (WGS) entry which is preliminary data.</text>
</comment>
<dbReference type="RefSeq" id="WP_086334977.1">
    <property type="nucleotide sequence ID" value="NZ_NGMS01000001.1"/>
</dbReference>
<dbReference type="AlphaFoldDB" id="A0A242L1A7"/>
<evidence type="ECO:0000313" key="1">
    <source>
        <dbReference type="EMBL" id="OTP27983.1"/>
    </source>
</evidence>
<organism evidence="1 2">
    <name type="scientific">Enterococcus mundtii</name>
    <dbReference type="NCBI Taxonomy" id="53346"/>
    <lineage>
        <taxon>Bacteria</taxon>
        <taxon>Bacillati</taxon>
        <taxon>Bacillota</taxon>
        <taxon>Bacilli</taxon>
        <taxon>Lactobacillales</taxon>
        <taxon>Enterococcaceae</taxon>
        <taxon>Enterococcus</taxon>
    </lineage>
</organism>
<accession>A0A242L1A7</accession>
<proteinExistence type="predicted"/>
<reference evidence="1 2" key="1">
    <citation type="submission" date="2017-05" db="EMBL/GenBank/DDBJ databases">
        <title>The Genome Sequence of Enterococcus mundtii 6B1_DIV0119.</title>
        <authorList>
            <consortium name="The Broad Institute Genomics Platform"/>
            <consortium name="The Broad Institute Genomic Center for Infectious Diseases"/>
            <person name="Earl A."/>
            <person name="Manson A."/>
            <person name="Schwartman J."/>
            <person name="Gilmore M."/>
            <person name="Abouelleil A."/>
            <person name="Cao P."/>
            <person name="Chapman S."/>
            <person name="Cusick C."/>
            <person name="Shea T."/>
            <person name="Young S."/>
            <person name="Neafsey D."/>
            <person name="Nusbaum C."/>
            <person name="Birren B."/>
        </authorList>
    </citation>
    <scope>NUCLEOTIDE SEQUENCE [LARGE SCALE GENOMIC DNA]</scope>
    <source>
        <strain evidence="1 2">6B1_DIV0119</strain>
    </source>
</reference>
<evidence type="ECO:0008006" key="3">
    <source>
        <dbReference type="Google" id="ProtNLM"/>
    </source>
</evidence>